<dbReference type="Proteomes" id="UP000663848">
    <property type="component" value="Unassembled WGS sequence"/>
</dbReference>
<accession>A0A822GNF1</accession>
<protein>
    <submittedName>
        <fullName evidence="1">Uncharacterized protein</fullName>
    </submittedName>
</protein>
<organism evidence="1 2">
    <name type="scientific">Rotaria socialis</name>
    <dbReference type="NCBI Taxonomy" id="392032"/>
    <lineage>
        <taxon>Eukaryota</taxon>
        <taxon>Metazoa</taxon>
        <taxon>Spiralia</taxon>
        <taxon>Gnathifera</taxon>
        <taxon>Rotifera</taxon>
        <taxon>Eurotatoria</taxon>
        <taxon>Bdelloidea</taxon>
        <taxon>Philodinida</taxon>
        <taxon>Philodinidae</taxon>
        <taxon>Rotaria</taxon>
    </lineage>
</organism>
<evidence type="ECO:0000313" key="2">
    <source>
        <dbReference type="Proteomes" id="UP000663848"/>
    </source>
</evidence>
<evidence type="ECO:0000313" key="1">
    <source>
        <dbReference type="EMBL" id="CAF5153968.1"/>
    </source>
</evidence>
<name>A0A822GNF1_9BILA</name>
<sequence length="42" mass="4967">MVVQTYQYLWKTYLKSGTGQLIVPSETKQKLFYPTTLSIWPK</sequence>
<comment type="caution">
    <text evidence="1">The sequence shown here is derived from an EMBL/GenBank/DDBJ whole genome shotgun (WGS) entry which is preliminary data.</text>
</comment>
<dbReference type="EMBL" id="CAJOBR010102612">
    <property type="protein sequence ID" value="CAF5153968.1"/>
    <property type="molecule type" value="Genomic_DNA"/>
</dbReference>
<proteinExistence type="predicted"/>
<reference evidence="1" key="1">
    <citation type="submission" date="2021-02" db="EMBL/GenBank/DDBJ databases">
        <authorList>
            <person name="Nowell W R."/>
        </authorList>
    </citation>
    <scope>NUCLEOTIDE SEQUENCE</scope>
</reference>
<feature type="non-terminal residue" evidence="1">
    <location>
        <position position="42"/>
    </location>
</feature>
<gene>
    <name evidence="1" type="ORF">QYT958_LOCUS48803</name>
</gene>
<dbReference type="AlphaFoldDB" id="A0A822GNF1"/>